<keyword evidence="7" id="KW-0675">Receptor</keyword>
<organism evidence="10 11">
    <name type="scientific">Pristionchus fissidentatus</name>
    <dbReference type="NCBI Taxonomy" id="1538716"/>
    <lineage>
        <taxon>Eukaryota</taxon>
        <taxon>Metazoa</taxon>
        <taxon>Ecdysozoa</taxon>
        <taxon>Nematoda</taxon>
        <taxon>Chromadorea</taxon>
        <taxon>Rhabditida</taxon>
        <taxon>Rhabditina</taxon>
        <taxon>Diplogasteromorpha</taxon>
        <taxon>Diplogasteroidea</taxon>
        <taxon>Neodiplogasteridae</taxon>
        <taxon>Pristionchus</taxon>
    </lineage>
</organism>
<dbReference type="InterPro" id="IPR013088">
    <property type="entry name" value="Znf_NHR/GATA"/>
</dbReference>
<protein>
    <recommendedName>
        <fullName evidence="9">Nuclear receptor domain-containing protein</fullName>
    </recommendedName>
</protein>
<dbReference type="GO" id="GO:0043565">
    <property type="term" value="F:sequence-specific DNA binding"/>
    <property type="evidence" value="ECO:0007669"/>
    <property type="project" value="InterPro"/>
</dbReference>
<dbReference type="Proteomes" id="UP001432322">
    <property type="component" value="Unassembled WGS sequence"/>
</dbReference>
<feature type="non-terminal residue" evidence="10">
    <location>
        <position position="221"/>
    </location>
</feature>
<sequence length="221" mass="24955">MPKKGVSKKTDRKCLICRSETRVAHLGIDVCRACAIFYRRAERGNSFSCRSGTHQCAIGEGLTCKRCRFDYISKLLKRSDVPSTSHNYGNPTSELDADIACSALSKPVSQRRASAMPPQALVTNSTSLPLLERLKMHYRTMCLSRLNTELHTRASPPHPSRISLKDGPFFPSTFAALNMANRVLLSSMLEFGACVFPEFANLHEKERWDIVVNCFYRFRIF</sequence>
<keyword evidence="2" id="KW-0863">Zinc-finger</keyword>
<dbReference type="PANTHER" id="PTHR46011:SF6">
    <property type="entry name" value="HIGH ZINC ACTIVATED NUCLEAR RECEPTOR PROTEIN"/>
    <property type="match status" value="1"/>
</dbReference>
<reference evidence="10" key="1">
    <citation type="submission" date="2023-10" db="EMBL/GenBank/DDBJ databases">
        <title>Genome assembly of Pristionchus species.</title>
        <authorList>
            <person name="Yoshida K."/>
            <person name="Sommer R.J."/>
        </authorList>
    </citation>
    <scope>NUCLEOTIDE SEQUENCE</scope>
    <source>
        <strain evidence="10">RS5133</strain>
    </source>
</reference>
<gene>
    <name evidence="10" type="ORF">PFISCL1PPCAC_13131</name>
</gene>
<keyword evidence="4" id="KW-0805">Transcription regulation</keyword>
<evidence type="ECO:0000256" key="5">
    <source>
        <dbReference type="ARBA" id="ARBA00023125"/>
    </source>
</evidence>
<comment type="caution">
    <text evidence="10">The sequence shown here is derived from an EMBL/GenBank/DDBJ whole genome shotgun (WGS) entry which is preliminary data.</text>
</comment>
<dbReference type="EMBL" id="BTSY01000004">
    <property type="protein sequence ID" value="GMT21834.1"/>
    <property type="molecule type" value="Genomic_DNA"/>
</dbReference>
<name>A0AAV5VVP3_9BILA</name>
<dbReference type="SMART" id="SM00399">
    <property type="entry name" value="ZnF_C4"/>
    <property type="match status" value="1"/>
</dbReference>
<accession>A0AAV5VVP3</accession>
<evidence type="ECO:0000313" key="11">
    <source>
        <dbReference type="Proteomes" id="UP001432322"/>
    </source>
</evidence>
<proteinExistence type="predicted"/>
<dbReference type="PROSITE" id="PS51030">
    <property type="entry name" value="NUCLEAR_REC_DBD_2"/>
    <property type="match status" value="1"/>
</dbReference>
<evidence type="ECO:0000259" key="9">
    <source>
        <dbReference type="PROSITE" id="PS51030"/>
    </source>
</evidence>
<evidence type="ECO:0000256" key="8">
    <source>
        <dbReference type="ARBA" id="ARBA00023242"/>
    </source>
</evidence>
<dbReference type="PANTHER" id="PTHR46011">
    <property type="entry name" value="NUCLEAR HORMONE RECEPTOR FAMILY MEMBER NHR-86-RELATED"/>
    <property type="match status" value="1"/>
</dbReference>
<keyword evidence="11" id="KW-1185">Reference proteome</keyword>
<evidence type="ECO:0000256" key="2">
    <source>
        <dbReference type="ARBA" id="ARBA00022771"/>
    </source>
</evidence>
<feature type="domain" description="Nuclear receptor" evidence="9">
    <location>
        <begin position="11"/>
        <end position="69"/>
    </location>
</feature>
<dbReference type="InterPro" id="IPR001628">
    <property type="entry name" value="Znf_hrmn_rcpt"/>
</dbReference>
<evidence type="ECO:0000313" key="10">
    <source>
        <dbReference type="EMBL" id="GMT21834.1"/>
    </source>
</evidence>
<evidence type="ECO:0000256" key="1">
    <source>
        <dbReference type="ARBA" id="ARBA00022723"/>
    </source>
</evidence>
<dbReference type="SUPFAM" id="SSF57716">
    <property type="entry name" value="Glucocorticoid receptor-like (DNA-binding domain)"/>
    <property type="match status" value="1"/>
</dbReference>
<keyword evidence="5" id="KW-0238">DNA-binding</keyword>
<dbReference type="Gene3D" id="3.30.50.10">
    <property type="entry name" value="Erythroid Transcription Factor GATA-1, subunit A"/>
    <property type="match status" value="1"/>
</dbReference>
<dbReference type="GO" id="GO:0008270">
    <property type="term" value="F:zinc ion binding"/>
    <property type="evidence" value="ECO:0007669"/>
    <property type="project" value="UniProtKB-KW"/>
</dbReference>
<evidence type="ECO:0000256" key="4">
    <source>
        <dbReference type="ARBA" id="ARBA00023015"/>
    </source>
</evidence>
<dbReference type="Pfam" id="PF00105">
    <property type="entry name" value="zf-C4"/>
    <property type="match status" value="1"/>
</dbReference>
<keyword evidence="3" id="KW-0862">Zinc</keyword>
<dbReference type="GO" id="GO:0005634">
    <property type="term" value="C:nucleus"/>
    <property type="evidence" value="ECO:0007669"/>
    <property type="project" value="TreeGrafter"/>
</dbReference>
<evidence type="ECO:0000256" key="3">
    <source>
        <dbReference type="ARBA" id="ARBA00022833"/>
    </source>
</evidence>
<keyword evidence="6" id="KW-0804">Transcription</keyword>
<evidence type="ECO:0000256" key="7">
    <source>
        <dbReference type="ARBA" id="ARBA00023170"/>
    </source>
</evidence>
<dbReference type="AlphaFoldDB" id="A0AAV5VVP3"/>
<dbReference type="GO" id="GO:0003700">
    <property type="term" value="F:DNA-binding transcription factor activity"/>
    <property type="evidence" value="ECO:0007669"/>
    <property type="project" value="InterPro"/>
</dbReference>
<keyword evidence="8" id="KW-0539">Nucleus</keyword>
<evidence type="ECO:0000256" key="6">
    <source>
        <dbReference type="ARBA" id="ARBA00023163"/>
    </source>
</evidence>
<keyword evidence="1" id="KW-0479">Metal-binding</keyword>